<reference evidence="1 2" key="1">
    <citation type="journal article" date="2019" name="Sci. Rep.">
        <title>Orb-weaving spider Araneus ventricosus genome elucidates the spidroin gene catalogue.</title>
        <authorList>
            <person name="Kono N."/>
            <person name="Nakamura H."/>
            <person name="Ohtoshi R."/>
            <person name="Moran D.A.P."/>
            <person name="Shinohara A."/>
            <person name="Yoshida Y."/>
            <person name="Fujiwara M."/>
            <person name="Mori M."/>
            <person name="Tomita M."/>
            <person name="Arakawa K."/>
        </authorList>
    </citation>
    <scope>NUCLEOTIDE SEQUENCE [LARGE SCALE GENOMIC DNA]</scope>
</reference>
<accession>A0A4Y2WES0</accession>
<keyword evidence="2" id="KW-1185">Reference proteome</keyword>
<dbReference type="EMBL" id="BGPR01058636">
    <property type="protein sequence ID" value="GBO34780.1"/>
    <property type="molecule type" value="Genomic_DNA"/>
</dbReference>
<name>A0A4Y2WES0_ARAVE</name>
<evidence type="ECO:0000313" key="2">
    <source>
        <dbReference type="Proteomes" id="UP000499080"/>
    </source>
</evidence>
<comment type="caution">
    <text evidence="1">The sequence shown here is derived from an EMBL/GenBank/DDBJ whole genome shotgun (WGS) entry which is preliminary data.</text>
</comment>
<proteinExistence type="predicted"/>
<dbReference type="AlphaFoldDB" id="A0A4Y2WES0"/>
<sequence length="52" mass="6092">MCRRVTSDSTCPITALQSYNGALLEYRMPICFRIHYTPVCERVRKELTAIRK</sequence>
<evidence type="ECO:0000313" key="1">
    <source>
        <dbReference type="EMBL" id="GBO34780.1"/>
    </source>
</evidence>
<dbReference type="Proteomes" id="UP000499080">
    <property type="component" value="Unassembled WGS sequence"/>
</dbReference>
<gene>
    <name evidence="1" type="ORF">AVEN_201284_1</name>
</gene>
<organism evidence="1 2">
    <name type="scientific">Araneus ventricosus</name>
    <name type="common">Orbweaver spider</name>
    <name type="synonym">Epeira ventricosa</name>
    <dbReference type="NCBI Taxonomy" id="182803"/>
    <lineage>
        <taxon>Eukaryota</taxon>
        <taxon>Metazoa</taxon>
        <taxon>Ecdysozoa</taxon>
        <taxon>Arthropoda</taxon>
        <taxon>Chelicerata</taxon>
        <taxon>Arachnida</taxon>
        <taxon>Araneae</taxon>
        <taxon>Araneomorphae</taxon>
        <taxon>Entelegynae</taxon>
        <taxon>Araneoidea</taxon>
        <taxon>Araneidae</taxon>
        <taxon>Araneus</taxon>
    </lineage>
</organism>
<protein>
    <submittedName>
        <fullName evidence="1">Uncharacterized protein</fullName>
    </submittedName>
</protein>
<feature type="non-terminal residue" evidence="1">
    <location>
        <position position="52"/>
    </location>
</feature>